<dbReference type="InterPro" id="IPR036770">
    <property type="entry name" value="Ankyrin_rpt-contain_sf"/>
</dbReference>
<gene>
    <name evidence="5" type="ORF">C1SCF055_LOCUS28908</name>
</gene>
<dbReference type="Proteomes" id="UP001152797">
    <property type="component" value="Unassembled WGS sequence"/>
</dbReference>
<dbReference type="PROSITE" id="PS50088">
    <property type="entry name" value="ANK_REPEAT"/>
    <property type="match status" value="8"/>
</dbReference>
<feature type="repeat" description="ANK" evidence="3">
    <location>
        <begin position="394"/>
        <end position="426"/>
    </location>
</feature>
<dbReference type="SMART" id="SM00248">
    <property type="entry name" value="ANK"/>
    <property type="match status" value="11"/>
</dbReference>
<protein>
    <submittedName>
        <fullName evidence="7">Ankyrin-2 (ANK-2) (Ankyrin-B) (Brain ankyrin) (Non-erythroid ankyrin)</fullName>
    </submittedName>
</protein>
<evidence type="ECO:0000256" key="4">
    <source>
        <dbReference type="SAM" id="MobiDB-lite"/>
    </source>
</evidence>
<dbReference type="SUPFAM" id="SSF53300">
    <property type="entry name" value="vWA-like"/>
    <property type="match status" value="1"/>
</dbReference>
<reference evidence="5" key="1">
    <citation type="submission" date="2022-10" db="EMBL/GenBank/DDBJ databases">
        <authorList>
            <person name="Chen Y."/>
            <person name="Dougan E. K."/>
            <person name="Chan C."/>
            <person name="Rhodes N."/>
            <person name="Thang M."/>
        </authorList>
    </citation>
    <scope>NUCLEOTIDE SEQUENCE</scope>
</reference>
<dbReference type="EMBL" id="CAMXCT020003201">
    <property type="protein sequence ID" value="CAL1156380.1"/>
    <property type="molecule type" value="Genomic_DNA"/>
</dbReference>
<dbReference type="InterPro" id="IPR036465">
    <property type="entry name" value="vWFA_dom_sf"/>
</dbReference>
<keyword evidence="2 3" id="KW-0040">ANK repeat</keyword>
<comment type="caution">
    <text evidence="5">The sequence shown here is derived from an EMBL/GenBank/DDBJ whole genome shotgun (WGS) entry which is preliminary data.</text>
</comment>
<feature type="repeat" description="ANK" evidence="3">
    <location>
        <begin position="219"/>
        <end position="251"/>
    </location>
</feature>
<feature type="repeat" description="ANK" evidence="3">
    <location>
        <begin position="185"/>
        <end position="217"/>
    </location>
</feature>
<dbReference type="AlphaFoldDB" id="A0A9P1D4B3"/>
<dbReference type="PANTHER" id="PTHR24201">
    <property type="entry name" value="ANK_REP_REGION DOMAIN-CONTAINING PROTEIN"/>
    <property type="match status" value="1"/>
</dbReference>
<dbReference type="InterPro" id="IPR050776">
    <property type="entry name" value="Ank_Repeat/CDKN_Inhibitor"/>
</dbReference>
<feature type="region of interest" description="Disordered" evidence="4">
    <location>
        <begin position="838"/>
        <end position="867"/>
    </location>
</feature>
<keyword evidence="1" id="KW-0677">Repeat</keyword>
<proteinExistence type="predicted"/>
<dbReference type="OrthoDB" id="194358at2759"/>
<feature type="repeat" description="ANK" evidence="3">
    <location>
        <begin position="119"/>
        <end position="151"/>
    </location>
</feature>
<dbReference type="Gene3D" id="1.25.40.20">
    <property type="entry name" value="Ankyrin repeat-containing domain"/>
    <property type="match status" value="4"/>
</dbReference>
<dbReference type="SUPFAM" id="SSF48403">
    <property type="entry name" value="Ankyrin repeat"/>
    <property type="match status" value="1"/>
</dbReference>
<sequence>MISVLSATSGEQLAALDAEDVAQLLASKDNTLRALKQFLAKQLGHSRFQQRIFADEHVCQELQDDEILTPPVKLRLLLVNFPEDPLQSHEFLVACGENRLDEVEHLLLRPQDPNVVDGEGKGALHIAASNGYVQCLRLLLEAKANSNSTTDSGATALHFAAEHGHQVVLRLLLKDGVIKDAVMENGSTPLHLAAFHGQTEVVHLLLQAGAEKDRIRTDNGMTPLHLAVIEGRNDVIRLLLESGAEKDKVTEDGSAPVHLAAHFGHRTALFGHRTALWQLLLARCAADLARRDGVTALHLAAEAGHLEMVKMLLEAKVQRDKAINKDGMTALHLAARRGQTEVVRLLLTAGSDKDPKTKDCGATPLHLAAMKGNMEIVRLLLDGGAQIDQRRTDHGTTPLHMAAFAGHLEVVRLLLSSRADPTQQMTDQRHATPLDLAWRNEHVEVVRLLEMEATKVAQVTTIHLISFHSFARPEFINGTVERKAQLLQALEALEPKTNLSIRPIDGSDPIPQDMGNISEGLWIAQRLLVSPIASTEKATRRAMLFSDGQLRGGMARYNAAVDAFERCKVAGVPSTVVAVGQSGGFLREAAKAAQGDFIHLHGPEGFQQVVAAASASHFPLFATDATLRLATAFGARLVETYSHRRRRGHQRPWTEDFVLGAASTDDELPLGALRQGRTERKLIVLDLPVYNRGFELLKYELLYQQLDGTSVSQWEQFTQHVALPETSPAVEPAADLLFRLDRLLSERENLRLDEEAAEAQSLPVPIHKGDASRWSRLSERWRSLRTRLESLATEAAASQKQLPSLGDFGILEQIWMVLETTKLAGRGHAASDWSRATADPFGVCEGSPPERELASGSPAGLSLPNSR</sequence>
<evidence type="ECO:0000313" key="8">
    <source>
        <dbReference type="Proteomes" id="UP001152797"/>
    </source>
</evidence>
<evidence type="ECO:0000256" key="1">
    <source>
        <dbReference type="ARBA" id="ARBA00022737"/>
    </source>
</evidence>
<reference evidence="6" key="2">
    <citation type="submission" date="2024-04" db="EMBL/GenBank/DDBJ databases">
        <authorList>
            <person name="Chen Y."/>
            <person name="Shah S."/>
            <person name="Dougan E. K."/>
            <person name="Thang M."/>
            <person name="Chan C."/>
        </authorList>
    </citation>
    <scope>NUCLEOTIDE SEQUENCE [LARGE SCALE GENOMIC DNA]</scope>
</reference>
<evidence type="ECO:0000313" key="6">
    <source>
        <dbReference type="EMBL" id="CAL1156380.1"/>
    </source>
</evidence>
<dbReference type="InterPro" id="IPR002110">
    <property type="entry name" value="Ankyrin_rpt"/>
</dbReference>
<dbReference type="Pfam" id="PF13637">
    <property type="entry name" value="Ank_4"/>
    <property type="match status" value="1"/>
</dbReference>
<evidence type="ECO:0000313" key="5">
    <source>
        <dbReference type="EMBL" id="CAI4003005.1"/>
    </source>
</evidence>
<dbReference type="Pfam" id="PF12796">
    <property type="entry name" value="Ank_2"/>
    <property type="match status" value="3"/>
</dbReference>
<dbReference type="PRINTS" id="PR01415">
    <property type="entry name" value="ANKYRIN"/>
</dbReference>
<feature type="repeat" description="ANK" evidence="3">
    <location>
        <begin position="326"/>
        <end position="358"/>
    </location>
</feature>
<feature type="repeat" description="ANK" evidence="3">
    <location>
        <begin position="360"/>
        <end position="392"/>
    </location>
</feature>
<organism evidence="5">
    <name type="scientific">Cladocopium goreaui</name>
    <dbReference type="NCBI Taxonomy" id="2562237"/>
    <lineage>
        <taxon>Eukaryota</taxon>
        <taxon>Sar</taxon>
        <taxon>Alveolata</taxon>
        <taxon>Dinophyceae</taxon>
        <taxon>Suessiales</taxon>
        <taxon>Symbiodiniaceae</taxon>
        <taxon>Cladocopium</taxon>
    </lineage>
</organism>
<feature type="repeat" description="ANK" evidence="3">
    <location>
        <begin position="292"/>
        <end position="314"/>
    </location>
</feature>
<dbReference type="EMBL" id="CAMXCT010003201">
    <property type="protein sequence ID" value="CAI4003005.1"/>
    <property type="molecule type" value="Genomic_DNA"/>
</dbReference>
<accession>A0A9P1D4B3</accession>
<evidence type="ECO:0000313" key="7">
    <source>
        <dbReference type="EMBL" id="CAL4790317.1"/>
    </source>
</evidence>
<name>A0A9P1D4B3_9DINO</name>
<dbReference type="Gene3D" id="3.40.50.410">
    <property type="entry name" value="von Willebrand factor, type A domain"/>
    <property type="match status" value="1"/>
</dbReference>
<dbReference type="EMBL" id="CAMXCT030003201">
    <property type="protein sequence ID" value="CAL4790317.1"/>
    <property type="molecule type" value="Genomic_DNA"/>
</dbReference>
<feature type="repeat" description="ANK" evidence="3">
    <location>
        <begin position="152"/>
        <end position="177"/>
    </location>
</feature>
<keyword evidence="8" id="KW-1185">Reference proteome</keyword>
<dbReference type="PROSITE" id="PS50297">
    <property type="entry name" value="ANK_REP_REGION"/>
    <property type="match status" value="8"/>
</dbReference>
<dbReference type="PANTHER" id="PTHR24201:SF16">
    <property type="entry name" value="ANKYRIN-1-LIKE-RELATED"/>
    <property type="match status" value="1"/>
</dbReference>
<evidence type="ECO:0000256" key="3">
    <source>
        <dbReference type="PROSITE-ProRule" id="PRU00023"/>
    </source>
</evidence>
<evidence type="ECO:0000256" key="2">
    <source>
        <dbReference type="ARBA" id="ARBA00023043"/>
    </source>
</evidence>